<dbReference type="EMBL" id="MGGL01000009">
    <property type="protein sequence ID" value="OGM26814.1"/>
    <property type="molecule type" value="Genomic_DNA"/>
</dbReference>
<evidence type="ECO:0000313" key="1">
    <source>
        <dbReference type="EMBL" id="OGM26814.1"/>
    </source>
</evidence>
<dbReference type="Proteomes" id="UP000179221">
    <property type="component" value="Unassembled WGS sequence"/>
</dbReference>
<organism evidence="1 2">
    <name type="scientific">Candidatus Woesebacteria bacterium RIFCSPHIGHO2_01_FULL_40_22</name>
    <dbReference type="NCBI Taxonomy" id="1802499"/>
    <lineage>
        <taxon>Bacteria</taxon>
        <taxon>Candidatus Woeseibacteriota</taxon>
    </lineage>
</organism>
<gene>
    <name evidence="1" type="ORF">A2628_04650</name>
</gene>
<reference evidence="1 2" key="1">
    <citation type="journal article" date="2016" name="Nat. Commun.">
        <title>Thousands of microbial genomes shed light on interconnected biogeochemical processes in an aquifer system.</title>
        <authorList>
            <person name="Anantharaman K."/>
            <person name="Brown C.T."/>
            <person name="Hug L.A."/>
            <person name="Sharon I."/>
            <person name="Castelle C.J."/>
            <person name="Probst A.J."/>
            <person name="Thomas B.C."/>
            <person name="Singh A."/>
            <person name="Wilkins M.J."/>
            <person name="Karaoz U."/>
            <person name="Brodie E.L."/>
            <person name="Williams K.H."/>
            <person name="Hubbard S.S."/>
            <person name="Banfield J.F."/>
        </authorList>
    </citation>
    <scope>NUCLEOTIDE SEQUENCE [LARGE SCALE GENOMIC DNA]</scope>
</reference>
<accession>A0A1F7YHH7</accession>
<sequence length="73" mass="8802">MDRLFELFGRRGKQKLHEEWRRKWEEHNRRRSEHIDETILGFFKERGVVRTSVPIDLVNAEGEVIGTIEPNEK</sequence>
<name>A0A1F7YHH7_9BACT</name>
<protein>
    <submittedName>
        <fullName evidence="1">Uncharacterized protein</fullName>
    </submittedName>
</protein>
<evidence type="ECO:0000313" key="2">
    <source>
        <dbReference type="Proteomes" id="UP000179221"/>
    </source>
</evidence>
<proteinExistence type="predicted"/>
<comment type="caution">
    <text evidence="1">The sequence shown here is derived from an EMBL/GenBank/DDBJ whole genome shotgun (WGS) entry which is preliminary data.</text>
</comment>
<dbReference type="AlphaFoldDB" id="A0A1F7YHH7"/>